<comment type="subcellular location">
    <subcellularLocation>
        <location evidence="9">Cell membrane</location>
        <topology evidence="9">Multi-pass membrane protein</topology>
    </subcellularLocation>
</comment>
<comment type="catalytic activity">
    <reaction evidence="9">
        <text>Release of signal peptides from bacterial membrane prolipoproteins. Hydrolyzes -Xaa-Yaa-Zaa-|-(S,diacylglyceryl)Cys-, in which Xaa is hydrophobic (preferably Leu), and Yaa (Ala or Ser) and Zaa (Gly or Ala) have small, neutral side chains.</text>
        <dbReference type="EC" id="3.4.23.36"/>
    </reaction>
</comment>
<dbReference type="NCBIfam" id="TIGR00077">
    <property type="entry name" value="lspA"/>
    <property type="match status" value="1"/>
</dbReference>
<dbReference type="AlphaFoldDB" id="A0AAE4C6B1"/>
<feature type="transmembrane region" description="Helical" evidence="9">
    <location>
        <begin position="80"/>
        <end position="103"/>
    </location>
</feature>
<keyword evidence="3 9" id="KW-0645">Protease</keyword>
<dbReference type="PRINTS" id="PR00781">
    <property type="entry name" value="LIPOSIGPTASE"/>
</dbReference>
<evidence type="ECO:0000256" key="6">
    <source>
        <dbReference type="ARBA" id="ARBA00022801"/>
    </source>
</evidence>
<evidence type="ECO:0000256" key="3">
    <source>
        <dbReference type="ARBA" id="ARBA00022670"/>
    </source>
</evidence>
<evidence type="ECO:0000256" key="1">
    <source>
        <dbReference type="ARBA" id="ARBA00006139"/>
    </source>
</evidence>
<evidence type="ECO:0000256" key="4">
    <source>
        <dbReference type="ARBA" id="ARBA00022692"/>
    </source>
</evidence>
<evidence type="ECO:0000256" key="9">
    <source>
        <dbReference type="HAMAP-Rule" id="MF_00161"/>
    </source>
</evidence>
<dbReference type="EMBL" id="JAVDUI010000001">
    <property type="protein sequence ID" value="MDR6891309.1"/>
    <property type="molecule type" value="Genomic_DNA"/>
</dbReference>
<dbReference type="EC" id="3.4.23.36" evidence="9"/>
<dbReference type="HAMAP" id="MF_00161">
    <property type="entry name" value="LspA"/>
    <property type="match status" value="1"/>
</dbReference>
<dbReference type="PANTHER" id="PTHR33695:SF1">
    <property type="entry name" value="LIPOPROTEIN SIGNAL PEPTIDASE"/>
    <property type="match status" value="1"/>
</dbReference>
<organism evidence="12 13">
    <name type="scientific">Falsarthrobacter nasiphocae</name>
    <dbReference type="NCBI Taxonomy" id="189863"/>
    <lineage>
        <taxon>Bacteria</taxon>
        <taxon>Bacillati</taxon>
        <taxon>Actinomycetota</taxon>
        <taxon>Actinomycetes</taxon>
        <taxon>Micrococcales</taxon>
        <taxon>Micrococcaceae</taxon>
        <taxon>Falsarthrobacter</taxon>
    </lineage>
</organism>
<dbReference type="GO" id="GO:0006508">
    <property type="term" value="P:proteolysis"/>
    <property type="evidence" value="ECO:0007669"/>
    <property type="project" value="UniProtKB-KW"/>
</dbReference>
<name>A0AAE4C6B1_9MICC</name>
<feature type="region of interest" description="Disordered" evidence="11">
    <location>
        <begin position="182"/>
        <end position="207"/>
    </location>
</feature>
<feature type="active site" evidence="9">
    <location>
        <position position="157"/>
    </location>
</feature>
<keyword evidence="6 9" id="KW-0378">Hydrolase</keyword>
<gene>
    <name evidence="9" type="primary">lspA</name>
    <name evidence="12" type="ORF">J2S35_000249</name>
</gene>
<accession>A0AAE4C6B1</accession>
<keyword evidence="13" id="KW-1185">Reference proteome</keyword>
<dbReference type="Pfam" id="PF01252">
    <property type="entry name" value="Peptidase_A8"/>
    <property type="match status" value="1"/>
</dbReference>
<evidence type="ECO:0000256" key="11">
    <source>
        <dbReference type="SAM" id="MobiDB-lite"/>
    </source>
</evidence>
<keyword evidence="7 9" id="KW-1133">Transmembrane helix</keyword>
<evidence type="ECO:0000313" key="12">
    <source>
        <dbReference type="EMBL" id="MDR6891309.1"/>
    </source>
</evidence>
<comment type="similarity">
    <text evidence="1 9 10">Belongs to the peptidase A8 family.</text>
</comment>
<protein>
    <recommendedName>
        <fullName evidence="9">Lipoprotein signal peptidase</fullName>
        <ecNumber evidence="9">3.4.23.36</ecNumber>
    </recommendedName>
    <alternativeName>
        <fullName evidence="9">Prolipoprotein signal peptidase</fullName>
    </alternativeName>
    <alternativeName>
        <fullName evidence="9">Signal peptidase II</fullName>
        <shortName evidence="9">SPase II</shortName>
    </alternativeName>
</protein>
<feature type="transmembrane region" description="Helical" evidence="9">
    <location>
        <begin position="27"/>
        <end position="45"/>
    </location>
</feature>
<evidence type="ECO:0000256" key="2">
    <source>
        <dbReference type="ARBA" id="ARBA00022475"/>
    </source>
</evidence>
<dbReference type="InterPro" id="IPR001872">
    <property type="entry name" value="Peptidase_A8"/>
</dbReference>
<feature type="active site" evidence="9">
    <location>
        <position position="143"/>
    </location>
</feature>
<keyword evidence="2 9" id="KW-1003">Cell membrane</keyword>
<evidence type="ECO:0000256" key="10">
    <source>
        <dbReference type="RuleBase" id="RU004181"/>
    </source>
</evidence>
<proteinExistence type="inferred from homology"/>
<evidence type="ECO:0000256" key="7">
    <source>
        <dbReference type="ARBA" id="ARBA00022989"/>
    </source>
</evidence>
<comment type="caution">
    <text evidence="12">The sequence shown here is derived from an EMBL/GenBank/DDBJ whole genome shotgun (WGS) entry which is preliminary data.</text>
</comment>
<comment type="pathway">
    <text evidence="9">Protein modification; lipoprotein biosynthesis (signal peptide cleavage).</text>
</comment>
<feature type="transmembrane region" description="Helical" evidence="9">
    <location>
        <begin position="153"/>
        <end position="172"/>
    </location>
</feature>
<reference evidence="12" key="1">
    <citation type="submission" date="2023-07" db="EMBL/GenBank/DDBJ databases">
        <title>Sequencing the genomes of 1000 actinobacteria strains.</title>
        <authorList>
            <person name="Klenk H.-P."/>
        </authorList>
    </citation>
    <scope>NUCLEOTIDE SEQUENCE</scope>
    <source>
        <strain evidence="12">DSM 13988</strain>
    </source>
</reference>
<keyword evidence="4 9" id="KW-0812">Transmembrane</keyword>
<evidence type="ECO:0000256" key="8">
    <source>
        <dbReference type="ARBA" id="ARBA00023136"/>
    </source>
</evidence>
<dbReference type="PANTHER" id="PTHR33695">
    <property type="entry name" value="LIPOPROTEIN SIGNAL PEPTIDASE"/>
    <property type="match status" value="1"/>
</dbReference>
<comment type="function">
    <text evidence="9">This protein specifically catalyzes the removal of signal peptides from prolipoproteins.</text>
</comment>
<dbReference type="RefSeq" id="WP_309848950.1">
    <property type="nucleotide sequence ID" value="NZ_BAAAIU010000004.1"/>
</dbReference>
<feature type="transmembrane region" description="Helical" evidence="9">
    <location>
        <begin position="110"/>
        <end position="127"/>
    </location>
</feature>
<evidence type="ECO:0000256" key="5">
    <source>
        <dbReference type="ARBA" id="ARBA00022750"/>
    </source>
</evidence>
<keyword evidence="5 9" id="KW-0064">Aspartyl protease</keyword>
<evidence type="ECO:0000313" key="13">
    <source>
        <dbReference type="Proteomes" id="UP001247307"/>
    </source>
</evidence>
<dbReference type="GO" id="GO:0004190">
    <property type="term" value="F:aspartic-type endopeptidase activity"/>
    <property type="evidence" value="ECO:0007669"/>
    <property type="project" value="UniProtKB-UniRule"/>
</dbReference>
<sequence length="207" mass="21802">MPSHANHPDSPPASTARGARLNERRSLALITLVPLVLVLAADQIVKRIVETHMTVGQRIDVIGSFVQWHFIKNPGAAFSLGANSTVIATVLAAAVTVIVAVVAVRSRVRAWSLAAGLILGGALGNLWDRLFREPGFAEGHVVDFIGVGTFPRFNIADSAVSVGVALAVLLLLRGIDPWPSRGGDAADRTPSMPSARHAAPTATEESR</sequence>
<dbReference type="GO" id="GO:0005886">
    <property type="term" value="C:plasma membrane"/>
    <property type="evidence" value="ECO:0007669"/>
    <property type="project" value="UniProtKB-SubCell"/>
</dbReference>
<dbReference type="Proteomes" id="UP001247307">
    <property type="component" value="Unassembled WGS sequence"/>
</dbReference>
<keyword evidence="8 9" id="KW-0472">Membrane</keyword>